<evidence type="ECO:0000256" key="3">
    <source>
        <dbReference type="ARBA" id="ARBA00022833"/>
    </source>
</evidence>
<evidence type="ECO:0000256" key="7">
    <source>
        <dbReference type="ARBA" id="ARBA00023170"/>
    </source>
</evidence>
<dbReference type="Proteomes" id="UP000008549">
    <property type="component" value="Unassembled WGS sequence"/>
</dbReference>
<dbReference type="KEGG" id="cbr:CBG_27349"/>
<evidence type="ECO:0000256" key="5">
    <source>
        <dbReference type="ARBA" id="ARBA00023125"/>
    </source>
</evidence>
<name>B6IGF0_CAEBR</name>
<evidence type="ECO:0000259" key="9">
    <source>
        <dbReference type="PROSITE" id="PS51030"/>
    </source>
</evidence>
<proteinExistence type="predicted"/>
<evidence type="ECO:0000256" key="8">
    <source>
        <dbReference type="ARBA" id="ARBA00023242"/>
    </source>
</evidence>
<organism evidence="10 11">
    <name type="scientific">Caenorhabditis briggsae</name>
    <dbReference type="NCBI Taxonomy" id="6238"/>
    <lineage>
        <taxon>Eukaryota</taxon>
        <taxon>Metazoa</taxon>
        <taxon>Ecdysozoa</taxon>
        <taxon>Nematoda</taxon>
        <taxon>Chromadorea</taxon>
        <taxon>Rhabditida</taxon>
        <taxon>Rhabditina</taxon>
        <taxon>Rhabditomorpha</taxon>
        <taxon>Rhabditoidea</taxon>
        <taxon>Rhabditidae</taxon>
        <taxon>Peloderinae</taxon>
        <taxon>Caenorhabditis</taxon>
    </lineage>
</organism>
<dbReference type="GeneID" id="68918803"/>
<dbReference type="PROSITE" id="PS51030">
    <property type="entry name" value="NUCLEAR_REC_DBD_2"/>
    <property type="match status" value="1"/>
</dbReference>
<dbReference type="InterPro" id="IPR051152">
    <property type="entry name" value="C.elegans_Orphan_NR"/>
</dbReference>
<accession>B6IGF0</accession>
<protein>
    <submittedName>
        <fullName evidence="10">Protein CBG27349</fullName>
    </submittedName>
</protein>
<reference evidence="10 11" key="2">
    <citation type="journal article" date="2011" name="PLoS Genet.">
        <title>Caenorhabditis briggsae recombinant inbred line genotypes reveal inter-strain incompatibility and the evolution of recombination.</title>
        <authorList>
            <person name="Ross J.A."/>
            <person name="Koboldt D.C."/>
            <person name="Staisch J.E."/>
            <person name="Chamberlin H.M."/>
            <person name="Gupta B.P."/>
            <person name="Miller R.D."/>
            <person name="Baird S.E."/>
            <person name="Haag E.S."/>
        </authorList>
    </citation>
    <scope>NUCLEOTIDE SEQUENCE [LARGE SCALE GENOMIC DNA]</scope>
    <source>
        <strain evidence="10 11">AF16</strain>
    </source>
</reference>
<dbReference type="Gene3D" id="3.30.50.10">
    <property type="entry name" value="Erythroid Transcription Factor GATA-1, subunit A"/>
    <property type="match status" value="1"/>
</dbReference>
<dbReference type="Pfam" id="PF00105">
    <property type="entry name" value="zf-C4"/>
    <property type="match status" value="1"/>
</dbReference>
<dbReference type="GO" id="GO:0008270">
    <property type="term" value="F:zinc ion binding"/>
    <property type="evidence" value="ECO:0007669"/>
    <property type="project" value="UniProtKB-KW"/>
</dbReference>
<dbReference type="CTD" id="68918803"/>
<keyword evidence="6" id="KW-0804">Transcription</keyword>
<dbReference type="EMBL" id="HE601320">
    <property type="protein sequence ID" value="CAR98980.1"/>
    <property type="molecule type" value="Genomic_DNA"/>
</dbReference>
<keyword evidence="2" id="KW-0863">Zinc-finger</keyword>
<dbReference type="PANTHER" id="PTHR45680">
    <property type="entry name" value="NUCLEAR HORMONE RECEPTOR FAMILY"/>
    <property type="match status" value="1"/>
</dbReference>
<dbReference type="SUPFAM" id="SSF57716">
    <property type="entry name" value="Glucocorticoid receptor-like (DNA-binding domain)"/>
    <property type="match status" value="1"/>
</dbReference>
<gene>
    <name evidence="10 12" type="ORF">CBG27349</name>
    <name evidence="10" type="ORF">CBG_27349</name>
</gene>
<dbReference type="GO" id="GO:0043565">
    <property type="term" value="F:sequence-specific DNA binding"/>
    <property type="evidence" value="ECO:0007669"/>
    <property type="project" value="InterPro"/>
</dbReference>
<keyword evidence="3" id="KW-0862">Zinc</keyword>
<keyword evidence="7" id="KW-0675">Receptor</keyword>
<dbReference type="WormBase" id="CBG27349a">
    <property type="protein sequence ID" value="CBP41402"/>
    <property type="gene ID" value="WBGene00088763"/>
</dbReference>
<feature type="domain" description="Nuclear receptor" evidence="9">
    <location>
        <begin position="2"/>
        <end position="31"/>
    </location>
</feature>
<dbReference type="AlphaFoldDB" id="B6IGF0"/>
<dbReference type="InParanoid" id="B6IGF0"/>
<dbReference type="GO" id="GO:0003700">
    <property type="term" value="F:DNA-binding transcription factor activity"/>
    <property type="evidence" value="ECO:0007669"/>
    <property type="project" value="InterPro"/>
</dbReference>
<dbReference type="SMART" id="SM00399">
    <property type="entry name" value="ZnF_C4"/>
    <property type="match status" value="1"/>
</dbReference>
<evidence type="ECO:0000256" key="4">
    <source>
        <dbReference type="ARBA" id="ARBA00023015"/>
    </source>
</evidence>
<keyword evidence="1" id="KW-0479">Metal-binding</keyword>
<evidence type="ECO:0000313" key="12">
    <source>
        <dbReference type="WormBase" id="CBG27349a"/>
    </source>
</evidence>
<evidence type="ECO:0000256" key="2">
    <source>
        <dbReference type="ARBA" id="ARBA00022771"/>
    </source>
</evidence>
<sequence length="48" mass="5615">MQNYCEICKLPAHGSHFGAFTCRACAAFFREPSDNFATKLMWLEHWTF</sequence>
<dbReference type="PANTHER" id="PTHR45680:SF24">
    <property type="entry name" value="NUCLEAR HORMONE RECEPTOR FAMILY-RELATED"/>
    <property type="match status" value="1"/>
</dbReference>
<keyword evidence="4" id="KW-0805">Transcription regulation</keyword>
<reference evidence="10 11" key="1">
    <citation type="journal article" date="2003" name="PLoS Biol.">
        <title>The genome sequence of Caenorhabditis briggsae: a platform for comparative genomics.</title>
        <authorList>
            <person name="Stein L.D."/>
            <person name="Bao Z."/>
            <person name="Blasiar D."/>
            <person name="Blumenthal T."/>
            <person name="Brent M.R."/>
            <person name="Chen N."/>
            <person name="Chinwalla A."/>
            <person name="Clarke L."/>
            <person name="Clee C."/>
            <person name="Coghlan A."/>
            <person name="Coulson A."/>
            <person name="D'Eustachio P."/>
            <person name="Fitch D.H."/>
            <person name="Fulton L.A."/>
            <person name="Fulton R.E."/>
            <person name="Griffiths-Jones S."/>
            <person name="Harris T.W."/>
            <person name="Hillier L.W."/>
            <person name="Kamath R."/>
            <person name="Kuwabara P.E."/>
            <person name="Mardis E.R."/>
            <person name="Marra M.A."/>
            <person name="Miner T.L."/>
            <person name="Minx P."/>
            <person name="Mullikin J.C."/>
            <person name="Plumb R.W."/>
            <person name="Rogers J."/>
            <person name="Schein J.E."/>
            <person name="Sohrmann M."/>
            <person name="Spieth J."/>
            <person name="Stajich J.E."/>
            <person name="Wei C."/>
            <person name="Willey D."/>
            <person name="Wilson R.K."/>
            <person name="Durbin R."/>
            <person name="Waterston R.H."/>
        </authorList>
    </citation>
    <scope>NUCLEOTIDE SEQUENCE [LARGE SCALE GENOMIC DNA]</scope>
    <source>
        <strain evidence="10 11">AF16</strain>
    </source>
</reference>
<dbReference type="RefSeq" id="XP_045098547.1">
    <property type="nucleotide sequence ID" value="XM_045237138.1"/>
</dbReference>
<keyword evidence="8" id="KW-0539">Nucleus</keyword>
<evidence type="ECO:0000256" key="6">
    <source>
        <dbReference type="ARBA" id="ARBA00023163"/>
    </source>
</evidence>
<keyword evidence="11" id="KW-1185">Reference proteome</keyword>
<dbReference type="InterPro" id="IPR001628">
    <property type="entry name" value="Znf_hrmn_rcpt"/>
</dbReference>
<evidence type="ECO:0000313" key="11">
    <source>
        <dbReference type="Proteomes" id="UP000008549"/>
    </source>
</evidence>
<keyword evidence="5" id="KW-0238">DNA-binding</keyword>
<dbReference type="HOGENOM" id="CLU_3160433_0_0_1"/>
<evidence type="ECO:0000256" key="1">
    <source>
        <dbReference type="ARBA" id="ARBA00022723"/>
    </source>
</evidence>
<evidence type="ECO:0000313" key="10">
    <source>
        <dbReference type="EMBL" id="CAR98980.1"/>
    </source>
</evidence>
<dbReference type="InterPro" id="IPR013088">
    <property type="entry name" value="Znf_NHR/GATA"/>
</dbReference>